<evidence type="ECO:0000256" key="1">
    <source>
        <dbReference type="ARBA" id="ARBA00022737"/>
    </source>
</evidence>
<feature type="repeat" description="TPR" evidence="3">
    <location>
        <begin position="469"/>
        <end position="502"/>
    </location>
</feature>
<dbReference type="InterPro" id="IPR019734">
    <property type="entry name" value="TPR_rpt"/>
</dbReference>
<dbReference type="Pfam" id="PF13181">
    <property type="entry name" value="TPR_8"/>
    <property type="match status" value="1"/>
</dbReference>
<dbReference type="Pfam" id="PF07719">
    <property type="entry name" value="TPR_2"/>
    <property type="match status" value="1"/>
</dbReference>
<evidence type="ECO:0000313" key="5">
    <source>
        <dbReference type="Proteomes" id="UP000319449"/>
    </source>
</evidence>
<dbReference type="PROSITE" id="PS50293">
    <property type="entry name" value="TPR_REGION"/>
    <property type="match status" value="1"/>
</dbReference>
<sequence length="1350" mass="150185">MHNVIFGYHGIKLSHFITHDPPPWEEPLRKAMHAHAGGDVAQAASLYRAILNEYPFLSRVAYNLGNILKESGEYDQAELLYRQAVSAEPELFEAAQNLALVIQEQGRIGEAIDLYRNILDRWPGLPDPRFSLACLQLLSGRLHEGWEGYEARFDCLVNPVPRRHPEIPSWDGTLARGVRLLVHTEQGFGDAIQMSRYLPLLIAADIHVILETDACLVPVLSRIPGLTACLARGEVIPRVDAQVPMMSLPRLFGTTLATIPAPSIPPPEETLIRQTAELLPPATGLRIGLCWCGRQDISINRKRSCPPELIRRLLDIPDHSFVTLQTNAPPAYQLTDPRLTDPTGQLGNFHDTAALMASLDMVITIDTAVAHLAGSLGKPTWLLLPFVPDWRWLLERDDSPWYPSMRLFRQPGPGAWEPVIDLIQLELARRSPCPGEALTNRGAILGMAGRHEEALEIYREALGFAPAIAVTHYNRGNSLAALGYVDEAREAWNRSLTLDPGLVEARHNLAVSLRDHGDLAGAHELVRQALQLRPEDADLHHTLGELLQAEERFGDAIDSFRNALELRPESARTWNSLGVVYQSLEEDRSAEKCYRRALEFDPGHLHARNNLGAVLLTLGRPQESVRELVALLELAPGYEDGHWNLACSLLAAGEWQRGWQEFESRFRKHSPVEEPHHEIPRWTGDAPEGRTILLTGEQAFGDTIQFVRFAPMLAARGARVVLECQAAPLVQLLVHVSGISAVICRGEPLPPVDCRLPLMSLPHMLGISAEKVAATVPYLQPDQKRFDRWRPLVAADAGLSIGLCWWGRQTRRNRRRSCPPELLAPLAGVPGVTLYRLQVGDDAPAPPFPLVDHTGLIHDFADTAALISCLDLVITIDTAVAHLAGGLGKPVWLMLPPTGDWRWMTGREDSPWYPTMRIYRQETPGDWSGLVARLVASLREELLTRQGHDLMAKGLETDALECFRTATGHRDATAASWLNLGNALHRTGATSEGQEALRRAVQLAPSYPEAWQNLGLLNQEMGEISDAFICFQQALRLRNGYPTARWNLSLLQLLLEDYDEGFRNYESRFDKIPPIPLRHAGLPLWDGTPLNGKRIIVHAEQGYGDTIQFCRYLPFLTAAGASVIFEVQDQCLLPLMRTLACHCTLIARGDAVPPADLQVPLMSLPRIFRTRPETVPAAIPYLRAAPGQVELWRNRMVPGENIRVGIAWKGRSEHVNDRFRSCPPEELGPLGHLTGIDWYSLQVDSRQGPLPPLRLVDLTARIADFGDTAALISNLDLVISVDTSVAHLAGALGIATRLLLPFAPDWRWGLHRNDTPWYPGMRLFRQRSPGDWQDLITQVADALTGLTRNI</sequence>
<dbReference type="InterPro" id="IPR011990">
    <property type="entry name" value="TPR-like_helical_dom_sf"/>
</dbReference>
<evidence type="ECO:0000256" key="3">
    <source>
        <dbReference type="PROSITE-ProRule" id="PRU00339"/>
    </source>
</evidence>
<comment type="caution">
    <text evidence="4">The sequence shown here is derived from an EMBL/GenBank/DDBJ whole genome shotgun (WGS) entry which is preliminary data.</text>
</comment>
<proteinExistence type="predicted"/>
<feature type="repeat" description="TPR" evidence="3">
    <location>
        <begin position="571"/>
        <end position="604"/>
    </location>
</feature>
<keyword evidence="1" id="KW-0677">Repeat</keyword>
<dbReference type="SUPFAM" id="SSF53756">
    <property type="entry name" value="UDP-Glycosyltransferase/glycogen phosphorylase"/>
    <property type="match status" value="3"/>
</dbReference>
<feature type="repeat" description="TPR" evidence="3">
    <location>
        <begin position="435"/>
        <end position="468"/>
    </location>
</feature>
<gene>
    <name evidence="4" type="ORF">JN12_02326</name>
</gene>
<dbReference type="GO" id="GO:0042802">
    <property type="term" value="F:identical protein binding"/>
    <property type="evidence" value="ECO:0007669"/>
    <property type="project" value="InterPro"/>
</dbReference>
<dbReference type="Proteomes" id="UP000319449">
    <property type="component" value="Unassembled WGS sequence"/>
</dbReference>
<dbReference type="Pfam" id="PF13424">
    <property type="entry name" value="TPR_12"/>
    <property type="match status" value="1"/>
</dbReference>
<evidence type="ECO:0000256" key="2">
    <source>
        <dbReference type="ARBA" id="ARBA00022803"/>
    </source>
</evidence>
<protein>
    <submittedName>
        <fullName evidence="4">Flp pilus assembly protein TadD</fullName>
    </submittedName>
</protein>
<dbReference type="InterPro" id="IPR011717">
    <property type="entry name" value="TPR-4"/>
</dbReference>
<feature type="repeat" description="TPR" evidence="3">
    <location>
        <begin position="58"/>
        <end position="91"/>
    </location>
</feature>
<dbReference type="InterPro" id="IPR013105">
    <property type="entry name" value="TPR_2"/>
</dbReference>
<feature type="repeat" description="TPR" evidence="3">
    <location>
        <begin position="537"/>
        <end position="570"/>
    </location>
</feature>
<feature type="repeat" description="TPR" evidence="3">
    <location>
        <begin position="1008"/>
        <end position="1041"/>
    </location>
</feature>
<organism evidence="4 5">
    <name type="scientific">Geobacter argillaceus</name>
    <dbReference type="NCBI Taxonomy" id="345631"/>
    <lineage>
        <taxon>Bacteria</taxon>
        <taxon>Pseudomonadati</taxon>
        <taxon>Thermodesulfobacteriota</taxon>
        <taxon>Desulfuromonadia</taxon>
        <taxon>Geobacterales</taxon>
        <taxon>Geobacteraceae</taxon>
        <taxon>Geobacter</taxon>
    </lineage>
</organism>
<feature type="repeat" description="TPR" evidence="3">
    <location>
        <begin position="503"/>
        <end position="536"/>
    </location>
</feature>
<dbReference type="InterPro" id="IPR052943">
    <property type="entry name" value="TMTC_O-mannosyl-trnsfr"/>
</dbReference>
<dbReference type="SMART" id="SM00028">
    <property type="entry name" value="TPR"/>
    <property type="match status" value="11"/>
</dbReference>
<dbReference type="Pfam" id="PF13432">
    <property type="entry name" value="TPR_16"/>
    <property type="match status" value="2"/>
</dbReference>
<dbReference type="Gene3D" id="3.40.50.2000">
    <property type="entry name" value="Glycogen Phosphorylase B"/>
    <property type="match status" value="3"/>
</dbReference>
<dbReference type="Gene3D" id="1.25.40.10">
    <property type="entry name" value="Tetratricopeptide repeat domain"/>
    <property type="match status" value="4"/>
</dbReference>
<keyword evidence="5" id="KW-1185">Reference proteome</keyword>
<dbReference type="PANTHER" id="PTHR44809:SF1">
    <property type="entry name" value="PROTEIN O-MANNOSYL-TRANSFERASE TMTC1"/>
    <property type="match status" value="1"/>
</dbReference>
<evidence type="ECO:0000313" key="4">
    <source>
        <dbReference type="EMBL" id="TWJ18875.1"/>
    </source>
</evidence>
<dbReference type="SUPFAM" id="SSF48452">
    <property type="entry name" value="TPR-like"/>
    <property type="match status" value="3"/>
</dbReference>
<dbReference type="Pfam" id="PF13374">
    <property type="entry name" value="TPR_10"/>
    <property type="match status" value="1"/>
</dbReference>
<reference evidence="4 5" key="1">
    <citation type="submission" date="2019-07" db="EMBL/GenBank/DDBJ databases">
        <title>Genomic Encyclopedia of Archaeal and Bacterial Type Strains, Phase II (KMG-II): from individual species to whole genera.</title>
        <authorList>
            <person name="Goeker M."/>
        </authorList>
    </citation>
    <scope>NUCLEOTIDE SEQUENCE [LARGE SCALE GENOMIC DNA]</scope>
    <source>
        <strain evidence="4 5">ATCC BAA-1139</strain>
    </source>
</reference>
<keyword evidence="2 3" id="KW-0802">TPR repeat</keyword>
<dbReference type="PROSITE" id="PS50005">
    <property type="entry name" value="TPR"/>
    <property type="match status" value="8"/>
</dbReference>
<dbReference type="Pfam" id="PF07721">
    <property type="entry name" value="TPR_4"/>
    <property type="match status" value="1"/>
</dbReference>
<accession>A0A562VLW6</accession>
<feature type="repeat" description="TPR" evidence="3">
    <location>
        <begin position="974"/>
        <end position="1007"/>
    </location>
</feature>
<dbReference type="PANTHER" id="PTHR44809">
    <property type="match status" value="1"/>
</dbReference>
<dbReference type="EMBL" id="VLLN01000013">
    <property type="protein sequence ID" value="TWJ18875.1"/>
    <property type="molecule type" value="Genomic_DNA"/>
</dbReference>
<name>A0A562VLW6_9BACT</name>